<evidence type="ECO:0000256" key="2">
    <source>
        <dbReference type="SAM" id="MobiDB-lite"/>
    </source>
</evidence>
<evidence type="ECO:0008006" key="5">
    <source>
        <dbReference type="Google" id="ProtNLM"/>
    </source>
</evidence>
<keyword evidence="4" id="KW-1185">Reference proteome</keyword>
<evidence type="ECO:0000313" key="3">
    <source>
        <dbReference type="EMBL" id="GAA1613289.1"/>
    </source>
</evidence>
<evidence type="ECO:0000313" key="4">
    <source>
        <dbReference type="Proteomes" id="UP001500064"/>
    </source>
</evidence>
<protein>
    <recommendedName>
        <fullName evidence="5">Transposase</fullName>
    </recommendedName>
</protein>
<feature type="coiled-coil region" evidence="1">
    <location>
        <begin position="88"/>
        <end position="184"/>
    </location>
</feature>
<organism evidence="3 4">
    <name type="scientific">Nonomuraea maheshkhaliensis</name>
    <dbReference type="NCBI Taxonomy" id="419590"/>
    <lineage>
        <taxon>Bacteria</taxon>
        <taxon>Bacillati</taxon>
        <taxon>Actinomycetota</taxon>
        <taxon>Actinomycetes</taxon>
        <taxon>Streptosporangiales</taxon>
        <taxon>Streptosporangiaceae</taxon>
        <taxon>Nonomuraea</taxon>
    </lineage>
</organism>
<sequence>MTGHIRSTDGMHAARRTDSERKRQRALQAVSDLETAGEPITFATVARRAGVSSWLVYAPGVKETIQAARDRQRTTPTPASSVLPERASAGLRTDLALARAEITRLRQERDALRAGMQRALGAQLDTLGRQDVVQRIDELTHHNERLLGEVDTLTANRDVLRRQVEELEDDLAAARTSLRRMIRSENIEPTAMS</sequence>
<accession>A0ABN2EP64</accession>
<dbReference type="Pfam" id="PF19776">
    <property type="entry name" value="DUF6262"/>
    <property type="match status" value="1"/>
</dbReference>
<comment type="caution">
    <text evidence="3">The sequence shown here is derived from an EMBL/GenBank/DDBJ whole genome shotgun (WGS) entry which is preliminary data.</text>
</comment>
<dbReference type="EMBL" id="BAAAMU010000003">
    <property type="protein sequence ID" value="GAA1613289.1"/>
    <property type="molecule type" value="Genomic_DNA"/>
</dbReference>
<evidence type="ECO:0000256" key="1">
    <source>
        <dbReference type="SAM" id="Coils"/>
    </source>
</evidence>
<proteinExistence type="predicted"/>
<feature type="region of interest" description="Disordered" evidence="2">
    <location>
        <begin position="1"/>
        <end position="23"/>
    </location>
</feature>
<reference evidence="3 4" key="1">
    <citation type="journal article" date="2019" name="Int. J. Syst. Evol. Microbiol.">
        <title>The Global Catalogue of Microorganisms (GCM) 10K type strain sequencing project: providing services to taxonomists for standard genome sequencing and annotation.</title>
        <authorList>
            <consortium name="The Broad Institute Genomics Platform"/>
            <consortium name="The Broad Institute Genome Sequencing Center for Infectious Disease"/>
            <person name="Wu L."/>
            <person name="Ma J."/>
        </authorList>
    </citation>
    <scope>NUCLEOTIDE SEQUENCE [LARGE SCALE GENOMIC DNA]</scope>
    <source>
        <strain evidence="3 4">JCM 13929</strain>
    </source>
</reference>
<dbReference type="InterPro" id="IPR046229">
    <property type="entry name" value="TnpC-like"/>
</dbReference>
<name>A0ABN2EP64_9ACTN</name>
<dbReference type="RefSeq" id="WP_346101365.1">
    <property type="nucleotide sequence ID" value="NZ_BAAAMU010000003.1"/>
</dbReference>
<gene>
    <name evidence="3" type="ORF">GCM10009733_006730</name>
</gene>
<dbReference type="Proteomes" id="UP001500064">
    <property type="component" value="Unassembled WGS sequence"/>
</dbReference>
<keyword evidence="1" id="KW-0175">Coiled coil</keyword>